<dbReference type="EMBL" id="JAZGQO010000001">
    <property type="protein sequence ID" value="KAK6196199.1"/>
    <property type="molecule type" value="Genomic_DNA"/>
</dbReference>
<dbReference type="SUPFAM" id="SSF54768">
    <property type="entry name" value="dsRNA-binding domain-like"/>
    <property type="match status" value="1"/>
</dbReference>
<sequence length="692" mass="78524">MPKRKTKDTNVESNDDFGYWAAGPNSTDKVIASFPEGVWLHPDEIKEIKVEDPVPPSSKVNNERQISKEKKNTETDTTDELPPVKKKKIDVIMEIKKSETVDIDTLRDEYESGAEWSIRRSFLAAHVNSYTLERLICLSRCFINNEIYGCRYPDEVMVLLKTLRLPLSGVITDQKDRLKSKYEIPFVKSLETGGPESKIKQTGSMADKSKKNVNKGMINFVKAGENYQSLDYSKKSEEGNSEVTEKFGKDGDEYNSLHDKMQGRIAKDELEKKFTNIPDNLRKLLNKPDMNVISQIYEAAQKCKFVVKSETEVCSDGFESCVYLDNILVGKGHGKNKKLARTNAHADAHEKLLKPNIKLSGTHPDRLTFVSSDESMASGSGKPEVTGTKPASNNSLHAPASKEINPINLVPVLRDLGHLKKLFRNLKPFYLRELGPDSFDFPASCLRQTCDFQKFPLVYENRITEEGNIRCTLSIKYFPVAEGVSNLSKQAEQEASRLALEKLRDIFWTIRFKGQTDCDNDRMSKDALMGENKDNTIEESEHGKKLTDSNIGSKLMRKMGWTGKGIGKNEQGREDPVLVKQVIHRSGLGALNSNSSMKKFESVMYKIVKDYYFSYVDTDMAFASDFSNDERKVIHNACRKFQLKSKSYGTGEERYLVISRQRSAEELFQYVRSKGGETTKYVLIPPRLEHFK</sequence>
<evidence type="ECO:0000259" key="5">
    <source>
        <dbReference type="PROSITE" id="PS51061"/>
    </source>
</evidence>
<organism evidence="7 8">
    <name type="scientific">Patella caerulea</name>
    <name type="common">Rayed Mediterranean limpet</name>
    <dbReference type="NCBI Taxonomy" id="87958"/>
    <lineage>
        <taxon>Eukaryota</taxon>
        <taxon>Metazoa</taxon>
        <taxon>Spiralia</taxon>
        <taxon>Lophotrochozoa</taxon>
        <taxon>Mollusca</taxon>
        <taxon>Gastropoda</taxon>
        <taxon>Patellogastropoda</taxon>
        <taxon>Patelloidea</taxon>
        <taxon>Patellidae</taxon>
        <taxon>Patella</taxon>
    </lineage>
</organism>
<feature type="compositionally biased region" description="Basic and acidic residues" evidence="2">
    <location>
        <begin position="61"/>
        <end position="74"/>
    </location>
</feature>
<dbReference type="PROSITE" id="PS51827">
    <property type="entry name" value="XTBD"/>
    <property type="match status" value="1"/>
</dbReference>
<dbReference type="PROSITE" id="PS50174">
    <property type="entry name" value="G_PATCH"/>
    <property type="match status" value="1"/>
</dbReference>
<evidence type="ECO:0000259" key="4">
    <source>
        <dbReference type="PROSITE" id="PS50174"/>
    </source>
</evidence>
<evidence type="ECO:0000256" key="2">
    <source>
        <dbReference type="SAM" id="MobiDB-lite"/>
    </source>
</evidence>
<dbReference type="InterPro" id="IPR001374">
    <property type="entry name" value="R3H_dom"/>
</dbReference>
<proteinExistence type="predicted"/>
<feature type="domain" description="DRBM" evidence="3">
    <location>
        <begin position="276"/>
        <end position="354"/>
    </location>
</feature>
<dbReference type="SMART" id="SM00443">
    <property type="entry name" value="G_patch"/>
    <property type="match status" value="1"/>
</dbReference>
<feature type="domain" description="R3H" evidence="5">
    <location>
        <begin position="598"/>
        <end position="662"/>
    </location>
</feature>
<evidence type="ECO:0000259" key="3">
    <source>
        <dbReference type="PROSITE" id="PS50137"/>
    </source>
</evidence>
<comment type="caution">
    <text evidence="7">The sequence shown here is derived from an EMBL/GenBank/DDBJ whole genome shotgun (WGS) entry which is preliminary data.</text>
</comment>
<dbReference type="InterPro" id="IPR014720">
    <property type="entry name" value="dsRBD_dom"/>
</dbReference>
<dbReference type="PROSITE" id="PS50137">
    <property type="entry name" value="DS_RBD"/>
    <property type="match status" value="1"/>
</dbReference>
<dbReference type="SMART" id="SM00393">
    <property type="entry name" value="R3H"/>
    <property type="match status" value="1"/>
</dbReference>
<dbReference type="Proteomes" id="UP001347796">
    <property type="component" value="Unassembled WGS sequence"/>
</dbReference>
<dbReference type="PANTHER" id="PTHR48430:SF1">
    <property type="entry name" value="PARTNER OF XRN-2 PROTEIN 1"/>
    <property type="match status" value="1"/>
</dbReference>
<dbReference type="Pfam" id="PF11952">
    <property type="entry name" value="XTBD"/>
    <property type="match status" value="1"/>
</dbReference>
<evidence type="ECO:0008006" key="9">
    <source>
        <dbReference type="Google" id="ProtNLM"/>
    </source>
</evidence>
<dbReference type="InterPro" id="IPR000467">
    <property type="entry name" value="G_patch_dom"/>
</dbReference>
<dbReference type="Pfam" id="PF00035">
    <property type="entry name" value="dsrm"/>
    <property type="match status" value="1"/>
</dbReference>
<name>A0AAN8QI32_PATCE</name>
<dbReference type="PROSITE" id="PS51061">
    <property type="entry name" value="R3H"/>
    <property type="match status" value="1"/>
</dbReference>
<dbReference type="Gene3D" id="3.30.160.20">
    <property type="match status" value="1"/>
</dbReference>
<feature type="domain" description="G-patch" evidence="4">
    <location>
        <begin position="548"/>
        <end position="593"/>
    </location>
</feature>
<dbReference type="AlphaFoldDB" id="A0AAN8QI32"/>
<feature type="region of interest" description="Disordered" evidence="2">
    <location>
        <begin position="50"/>
        <end position="82"/>
    </location>
</feature>
<dbReference type="SMART" id="SM00358">
    <property type="entry name" value="DSRM"/>
    <property type="match status" value="2"/>
</dbReference>
<evidence type="ECO:0000259" key="6">
    <source>
        <dbReference type="PROSITE" id="PS51827"/>
    </source>
</evidence>
<evidence type="ECO:0000313" key="7">
    <source>
        <dbReference type="EMBL" id="KAK6196199.1"/>
    </source>
</evidence>
<dbReference type="GO" id="GO:0003723">
    <property type="term" value="F:RNA binding"/>
    <property type="evidence" value="ECO:0007669"/>
    <property type="project" value="UniProtKB-UniRule"/>
</dbReference>
<dbReference type="InterPro" id="IPR036867">
    <property type="entry name" value="R3H_dom_sf"/>
</dbReference>
<accession>A0AAN8QI32</accession>
<feature type="region of interest" description="Disordered" evidence="2">
    <location>
        <begin position="1"/>
        <end position="22"/>
    </location>
</feature>
<dbReference type="Pfam" id="PF01424">
    <property type="entry name" value="R3H"/>
    <property type="match status" value="1"/>
</dbReference>
<evidence type="ECO:0000256" key="1">
    <source>
        <dbReference type="PROSITE-ProRule" id="PRU00266"/>
    </source>
</evidence>
<evidence type="ECO:0000313" key="8">
    <source>
        <dbReference type="Proteomes" id="UP001347796"/>
    </source>
</evidence>
<protein>
    <recommendedName>
        <fullName evidence="9">NF-kappa-B-repressing factor</fullName>
    </recommendedName>
</protein>
<dbReference type="PANTHER" id="PTHR48430">
    <property type="entry name" value="PARTNER OF XRN-2 PROTEIN 1"/>
    <property type="match status" value="1"/>
</dbReference>
<dbReference type="InterPro" id="IPR021859">
    <property type="entry name" value="XTBD"/>
</dbReference>
<dbReference type="Gene3D" id="3.30.1370.50">
    <property type="entry name" value="R3H-like domain"/>
    <property type="match status" value="1"/>
</dbReference>
<reference evidence="7 8" key="1">
    <citation type="submission" date="2024-01" db="EMBL/GenBank/DDBJ databases">
        <title>The genome of the rayed Mediterranean limpet Patella caerulea (Linnaeus, 1758).</title>
        <authorList>
            <person name="Anh-Thu Weber A."/>
            <person name="Halstead-Nussloch G."/>
        </authorList>
    </citation>
    <scope>NUCLEOTIDE SEQUENCE [LARGE SCALE GENOMIC DNA]</scope>
    <source>
        <strain evidence="7">AATW-2023a</strain>
        <tissue evidence="7">Whole specimen</tissue>
    </source>
</reference>
<dbReference type="SUPFAM" id="SSF82708">
    <property type="entry name" value="R3H domain"/>
    <property type="match status" value="1"/>
</dbReference>
<keyword evidence="1" id="KW-0694">RNA-binding</keyword>
<feature type="region of interest" description="Disordered" evidence="2">
    <location>
        <begin position="233"/>
        <end position="253"/>
    </location>
</feature>
<feature type="domain" description="XRN2-binding (XTBD)" evidence="6">
    <location>
        <begin position="103"/>
        <end position="190"/>
    </location>
</feature>
<gene>
    <name evidence="7" type="ORF">SNE40_001469</name>
</gene>
<keyword evidence="8" id="KW-1185">Reference proteome</keyword>
<feature type="region of interest" description="Disordered" evidence="2">
    <location>
        <begin position="370"/>
        <end position="399"/>
    </location>
</feature>
<dbReference type="Pfam" id="PF01585">
    <property type="entry name" value="G-patch"/>
    <property type="match status" value="1"/>
</dbReference>